<sequence length="680" mass="77017">MISKLVDRWSLTVPVRQWVDQELPRLIKSHMQSFIAYEHTIDATLAVLLSMASLADPMSVLVESLAPTLRRLDPPQLHAVVRALAVPLSIEERLAVLEWSVARFEETPVRTPSIPCDPNQAVAWLLFSLFGHPDKAVRWRAAHAARELLTDDEAMVLGVWGLWDKKSAGAFGPDSGTFLRMSAQTWMLAVIDRVAAESPNHIVPIRIELAEIALDRSFPHVACRELARRSALRLLDSQSLGSEDFGEYERLLAANRPSSCAVERGSVGRGGSFDTRDNARFRFNGLDTVPYWFGPLAGIFAIGQDDVCGRVESWIVDRLHFNEDAASTDPWALGDRYTYTERQNDHGALPRVEDLHTYLEYHGMLLAAGELVDEGRPIVVPTWDDPMDPWADWLDEHVTDSMGWTVDERAPAPITAASFGHVVAREQWRDRIPEDFDQELGLDCYPTAIVVSGYRETFLSDRHENAWVASALVSPKTSSALLSALQTCLDPTDFRLPEEADWEGFEIDDEDFRLVGWIRERRRDQQGLDKHDPLRRIDRAISMPGTLFAERLDVRATRNGRELIGKDDERVAWAEQWSDVDDSKRAVSGGVTTQGRQTRVALLELLNFLQMVEMDVIFEVRIQRQYNRTDHRTDEEDRERYERGESRIYLLRRGGQLETLGGSRQIGAVDSPATGTRKYH</sequence>
<dbReference type="AlphaFoldDB" id="A0A076EX39"/>
<proteinExistence type="predicted"/>
<protein>
    <submittedName>
        <fullName evidence="1">Uncharacterized protein</fullName>
    </submittedName>
</protein>
<dbReference type="Proteomes" id="UP000028488">
    <property type="component" value="Plasmid pPDG1"/>
</dbReference>
<evidence type="ECO:0000313" key="1">
    <source>
        <dbReference type="EMBL" id="AII10366.1"/>
    </source>
</evidence>
<dbReference type="EMBL" id="CP008948">
    <property type="protein sequence ID" value="AII10366.1"/>
    <property type="molecule type" value="Genomic_DNA"/>
</dbReference>
<organism evidence="1 2">
    <name type="scientific">Rhodococcus opacus</name>
    <name type="common">Nocardia opaca</name>
    <dbReference type="NCBI Taxonomy" id="37919"/>
    <lineage>
        <taxon>Bacteria</taxon>
        <taxon>Bacillati</taxon>
        <taxon>Actinomycetota</taxon>
        <taxon>Actinomycetes</taxon>
        <taxon>Mycobacteriales</taxon>
        <taxon>Nocardiaceae</taxon>
        <taxon>Rhodococcus</taxon>
    </lineage>
</organism>
<reference evidence="1 2" key="1">
    <citation type="submission" date="2014-07" db="EMBL/GenBank/DDBJ databases">
        <title>Genome Sequence of Rhodococcus opacus Strain R7, a Biodegrader of Mono- and Polycyclic Aromatic Hydrocarbons.</title>
        <authorList>
            <person name="Di Gennaro P."/>
            <person name="Zampolli J."/>
            <person name="Presti I."/>
            <person name="Cappelletti M."/>
            <person name="D'Ursi P."/>
            <person name="Orro A."/>
            <person name="Mezzelani A."/>
            <person name="Milanesi L."/>
        </authorList>
    </citation>
    <scope>NUCLEOTIDE SEQUENCE [LARGE SCALE GENOMIC DNA]</scope>
    <source>
        <strain evidence="1 2">R7</strain>
        <plasmid evidence="1">pPDG1</plasmid>
    </source>
</reference>
<gene>
    <name evidence="1" type="ORF">EP51_39305</name>
</gene>
<name>A0A076EX39_RHOOP</name>
<keyword evidence="1" id="KW-0614">Plasmid</keyword>
<evidence type="ECO:0000313" key="2">
    <source>
        <dbReference type="Proteomes" id="UP000028488"/>
    </source>
</evidence>
<geneLocation type="plasmid" evidence="1 2">
    <name>pPDG1</name>
</geneLocation>
<accession>A0A076EX39</accession>